<keyword evidence="14 20" id="KW-0511">Multifunctional enzyme</keyword>
<sequence length="463" mass="49952">MKKRYAVVLAAGQGTRMKSSLYKVLHPVMGRPMVQHVVDQLKKLDLEEIITIVGFGAEKVKDQLENDSQFVIQAEQLGTGHAVLQAEQLLRNKEGTTVVVCGDTPLLTNATLQALLNHHDQAGAVATILTAKAPDPTGYGRVIRNEAGHVAKNVEHKDASEVELHVNEINTGTYCFDNRALFQALQEVSNDNAQGEYYLPDVIEILKDQGEIVTAYQTDDFEETLGVNDRIALSQAEQSMKKRINNQHMRNGVSLIDPVHTYISPSVGIDQDVTIHPGSILSGNTQIKSGAIIGPNSEITDCIIGSDSIIKQSVITNSVIGQRVQVGPYAHIRPQTKIGNDAKIGNFVEIKKTAIGDKSKVSHLSYIGDAEVGSNVNVGCGTITVNYDGANKYVTTIEDDVFIGCNANLVAPVTIGEGSFVAAGSTITKDVPREALSIARARQTNKEEYAKKMKNAKKANGGS</sequence>
<evidence type="ECO:0000256" key="16">
    <source>
        <dbReference type="ARBA" id="ARBA00023316"/>
    </source>
</evidence>
<gene>
    <name evidence="20 22" type="primary">glmU</name>
    <name evidence="22" type="ORF">NC797_16055</name>
</gene>
<keyword evidence="11 20" id="KW-0460">Magnesium</keyword>
<evidence type="ECO:0000256" key="18">
    <source>
        <dbReference type="ARBA" id="ARBA00048493"/>
    </source>
</evidence>
<evidence type="ECO:0000256" key="8">
    <source>
        <dbReference type="ARBA" id="ARBA00022695"/>
    </source>
</evidence>
<dbReference type="PANTHER" id="PTHR43584:SF3">
    <property type="entry name" value="BIFUNCTIONAL PROTEIN GLMU"/>
    <property type="match status" value="1"/>
</dbReference>
<dbReference type="InterPro" id="IPR050065">
    <property type="entry name" value="GlmU-like"/>
</dbReference>
<dbReference type="NCBIfam" id="NF010934">
    <property type="entry name" value="PRK14354.1"/>
    <property type="match status" value="1"/>
</dbReference>
<feature type="binding site" evidence="20">
    <location>
        <position position="73"/>
    </location>
    <ligand>
        <name>UDP-N-acetyl-alpha-D-glucosamine</name>
        <dbReference type="ChEBI" id="CHEBI:57705"/>
    </ligand>
</feature>
<evidence type="ECO:0000313" key="23">
    <source>
        <dbReference type="Proteomes" id="UP001145050"/>
    </source>
</evidence>
<dbReference type="GO" id="GO:0003977">
    <property type="term" value="F:UDP-N-acetylglucosamine diphosphorylase activity"/>
    <property type="evidence" value="ECO:0007669"/>
    <property type="project" value="UniProtKB-UniRule"/>
</dbReference>
<evidence type="ECO:0000313" key="22">
    <source>
        <dbReference type="EMBL" id="MDC3426018.1"/>
    </source>
</evidence>
<comment type="subcellular location">
    <subcellularLocation>
        <location evidence="1 20">Cytoplasm</location>
    </subcellularLocation>
</comment>
<protein>
    <recommendedName>
        <fullName evidence="20">Bifunctional protein GlmU</fullName>
    </recommendedName>
    <domain>
        <recommendedName>
            <fullName evidence="20">UDP-N-acetylglucosamine pyrophosphorylase</fullName>
            <ecNumber evidence="20">2.7.7.23</ecNumber>
        </recommendedName>
        <alternativeName>
            <fullName evidence="20">N-acetylglucosamine-1-phosphate uridyltransferase</fullName>
        </alternativeName>
    </domain>
    <domain>
        <recommendedName>
            <fullName evidence="20">Glucosamine-1-phosphate N-acetyltransferase</fullName>
            <ecNumber evidence="20">2.3.1.157</ecNumber>
        </recommendedName>
    </domain>
</protein>
<dbReference type="InterPro" id="IPR011004">
    <property type="entry name" value="Trimer_LpxA-like_sf"/>
</dbReference>
<dbReference type="AlphaFoldDB" id="A0A9X3WWV8"/>
<comment type="cofactor">
    <cofactor evidence="20">
        <name>Mg(2+)</name>
        <dbReference type="ChEBI" id="CHEBI:18420"/>
    </cofactor>
    <text evidence="20">Binds 1 Mg(2+) ion per subunit.</text>
</comment>
<dbReference type="GO" id="GO:0000287">
    <property type="term" value="F:magnesium ion binding"/>
    <property type="evidence" value="ECO:0007669"/>
    <property type="project" value="UniProtKB-UniRule"/>
</dbReference>
<comment type="similarity">
    <text evidence="4 20">In the C-terminal section; belongs to the transferase hexapeptide repeat family.</text>
</comment>
<dbReference type="InterPro" id="IPR038009">
    <property type="entry name" value="GlmU_C_LbH"/>
</dbReference>
<dbReference type="GO" id="GO:0008360">
    <property type="term" value="P:regulation of cell shape"/>
    <property type="evidence" value="ECO:0007669"/>
    <property type="project" value="UniProtKB-KW"/>
</dbReference>
<keyword evidence="15 20" id="KW-0012">Acyltransferase</keyword>
<feature type="binding site" evidence="20">
    <location>
        <position position="155"/>
    </location>
    <ligand>
        <name>UDP-N-acetyl-alpha-D-glucosamine</name>
        <dbReference type="ChEBI" id="CHEBI:57705"/>
    </ligand>
</feature>
<dbReference type="InterPro" id="IPR018357">
    <property type="entry name" value="Hexapep_transf_CS"/>
</dbReference>
<dbReference type="CDD" id="cd02540">
    <property type="entry name" value="GT2_GlmU_N_bac"/>
    <property type="match status" value="1"/>
</dbReference>
<evidence type="ECO:0000256" key="4">
    <source>
        <dbReference type="ARBA" id="ARBA00007707"/>
    </source>
</evidence>
<comment type="caution">
    <text evidence="22">The sequence shown here is derived from an EMBL/GenBank/DDBJ whole genome shotgun (WGS) entry which is preliminary data.</text>
</comment>
<keyword evidence="16 20" id="KW-0961">Cell wall biogenesis/degradation</keyword>
<evidence type="ECO:0000256" key="10">
    <source>
        <dbReference type="ARBA" id="ARBA00022737"/>
    </source>
</evidence>
<comment type="similarity">
    <text evidence="5 20">In the N-terminal section; belongs to the N-acetylglucosamine-1-phosphate uridyltransferase family.</text>
</comment>
<feature type="binding site" evidence="20">
    <location>
        <begin position="386"/>
        <end position="387"/>
    </location>
    <ligand>
        <name>acetyl-CoA</name>
        <dbReference type="ChEBI" id="CHEBI:57288"/>
    </ligand>
</feature>
<keyword evidence="10 20" id="KW-0677">Repeat</keyword>
<feature type="binding site" evidence="20">
    <location>
        <position position="170"/>
    </location>
    <ligand>
        <name>UDP-N-acetyl-alpha-D-glucosamine</name>
        <dbReference type="ChEBI" id="CHEBI:57705"/>
    </ligand>
</feature>
<feature type="binding site" evidence="20">
    <location>
        <position position="351"/>
    </location>
    <ligand>
        <name>UDP-N-acetyl-alpha-D-glucosamine</name>
        <dbReference type="ChEBI" id="CHEBI:57705"/>
    </ligand>
</feature>
<evidence type="ECO:0000256" key="9">
    <source>
        <dbReference type="ARBA" id="ARBA00022723"/>
    </source>
</evidence>
<dbReference type="SUPFAM" id="SSF53448">
    <property type="entry name" value="Nucleotide-diphospho-sugar transferases"/>
    <property type="match status" value="1"/>
</dbReference>
<dbReference type="GO" id="GO:0006048">
    <property type="term" value="P:UDP-N-acetylglucosamine biosynthetic process"/>
    <property type="evidence" value="ECO:0007669"/>
    <property type="project" value="InterPro"/>
</dbReference>
<feature type="binding site" evidence="20">
    <location>
        <position position="366"/>
    </location>
    <ligand>
        <name>UDP-N-acetyl-alpha-D-glucosamine</name>
        <dbReference type="ChEBI" id="CHEBI:57705"/>
    </ligand>
</feature>
<dbReference type="Pfam" id="PF00483">
    <property type="entry name" value="NTP_transferase"/>
    <property type="match status" value="1"/>
</dbReference>
<feature type="binding site" evidence="20">
    <location>
        <position position="140"/>
    </location>
    <ligand>
        <name>UDP-N-acetyl-alpha-D-glucosamine</name>
        <dbReference type="ChEBI" id="CHEBI:57705"/>
    </ligand>
</feature>
<keyword evidence="13 20" id="KW-0573">Peptidoglycan synthesis</keyword>
<evidence type="ECO:0000256" key="5">
    <source>
        <dbReference type="ARBA" id="ARBA00007947"/>
    </source>
</evidence>
<evidence type="ECO:0000256" key="17">
    <source>
        <dbReference type="ARBA" id="ARBA00048247"/>
    </source>
</evidence>
<feature type="binding site" evidence="20">
    <location>
        <position position="377"/>
    </location>
    <ligand>
        <name>UDP-N-acetyl-alpha-D-glucosamine</name>
        <dbReference type="ChEBI" id="CHEBI:57705"/>
    </ligand>
</feature>
<dbReference type="SUPFAM" id="SSF51161">
    <property type="entry name" value="Trimeric LpxA-like enzymes"/>
    <property type="match status" value="1"/>
</dbReference>
<comment type="function">
    <text evidence="19 20">Catalyzes the last two sequential reactions in the de novo biosynthetic pathway for UDP-N-acetylglucosamine (UDP-GlcNAc). The C-terminal domain catalyzes the transfer of acetyl group from acetyl coenzyme A to glucosamine-1-phosphate (GlcN-1-P) to produce N-acetylglucosamine-1-phosphate (GlcNAc-1-P), which is converted into UDP-GlcNAc by the transfer of uridine 5-monophosphate (from uridine 5-triphosphate), a reaction catalyzed by the N-terminal domain.</text>
</comment>
<evidence type="ECO:0000256" key="19">
    <source>
        <dbReference type="ARBA" id="ARBA00049628"/>
    </source>
</evidence>
<evidence type="ECO:0000256" key="15">
    <source>
        <dbReference type="ARBA" id="ARBA00023315"/>
    </source>
</evidence>
<keyword evidence="6 20" id="KW-0963">Cytoplasm</keyword>
<feature type="region of interest" description="Pyrophosphorylase" evidence="20">
    <location>
        <begin position="1"/>
        <end position="230"/>
    </location>
</feature>
<feature type="active site" description="Proton acceptor" evidence="20">
    <location>
        <position position="363"/>
    </location>
</feature>
<feature type="binding site" evidence="20">
    <location>
        <position position="440"/>
    </location>
    <ligand>
        <name>acetyl-CoA</name>
        <dbReference type="ChEBI" id="CHEBI:57288"/>
    </ligand>
</feature>
<feature type="binding site" evidence="20">
    <location>
        <position position="23"/>
    </location>
    <ligand>
        <name>UDP-N-acetyl-alpha-D-glucosamine</name>
        <dbReference type="ChEBI" id="CHEBI:57705"/>
    </ligand>
</feature>
<feature type="binding site" evidence="20">
    <location>
        <position position="103"/>
    </location>
    <ligand>
        <name>Mg(2+)</name>
        <dbReference type="ChEBI" id="CHEBI:18420"/>
    </ligand>
</feature>
<proteinExistence type="inferred from homology"/>
<dbReference type="Gene3D" id="2.160.10.10">
    <property type="entry name" value="Hexapeptide repeat proteins"/>
    <property type="match status" value="1"/>
</dbReference>
<comment type="caution">
    <text evidence="20">Lacks conserved residue(s) required for the propagation of feature annotation.</text>
</comment>
<evidence type="ECO:0000259" key="21">
    <source>
        <dbReference type="Pfam" id="PF00483"/>
    </source>
</evidence>
<evidence type="ECO:0000256" key="12">
    <source>
        <dbReference type="ARBA" id="ARBA00022960"/>
    </source>
</evidence>
<dbReference type="GO" id="GO:0019134">
    <property type="term" value="F:glucosamine-1-phosphate N-acetyltransferase activity"/>
    <property type="evidence" value="ECO:0007669"/>
    <property type="project" value="UniProtKB-UniRule"/>
</dbReference>
<comment type="pathway">
    <text evidence="3 20">Nucleotide-sugar biosynthesis; UDP-N-acetyl-alpha-D-glucosamine biosynthesis; UDP-N-acetyl-alpha-D-glucosamine from N-acetyl-alpha-D-glucosamine 1-phosphate: step 1/1.</text>
</comment>
<comment type="pathway">
    <text evidence="20">Bacterial outer membrane biogenesis; LPS lipid A biosynthesis.</text>
</comment>
<keyword evidence="8 20" id="KW-0548">Nucleotidyltransferase</keyword>
<keyword evidence="9 20" id="KW-0479">Metal-binding</keyword>
<evidence type="ECO:0000256" key="20">
    <source>
        <dbReference type="HAMAP-Rule" id="MF_01631"/>
    </source>
</evidence>
<accession>A0A9X3WWV8</accession>
<dbReference type="EC" id="2.3.1.157" evidence="20"/>
<dbReference type="GO" id="GO:0000902">
    <property type="term" value="P:cell morphogenesis"/>
    <property type="evidence" value="ECO:0007669"/>
    <property type="project" value="UniProtKB-UniRule"/>
</dbReference>
<comment type="catalytic activity">
    <reaction evidence="17 20">
        <text>alpha-D-glucosamine 1-phosphate + acetyl-CoA = N-acetyl-alpha-D-glucosamine 1-phosphate + CoA + H(+)</text>
        <dbReference type="Rhea" id="RHEA:13725"/>
        <dbReference type="ChEBI" id="CHEBI:15378"/>
        <dbReference type="ChEBI" id="CHEBI:57287"/>
        <dbReference type="ChEBI" id="CHEBI:57288"/>
        <dbReference type="ChEBI" id="CHEBI:57776"/>
        <dbReference type="ChEBI" id="CHEBI:58516"/>
        <dbReference type="EC" id="2.3.1.157"/>
    </reaction>
</comment>
<dbReference type="GO" id="GO:0005737">
    <property type="term" value="C:cytoplasm"/>
    <property type="evidence" value="ECO:0007669"/>
    <property type="project" value="UniProtKB-SubCell"/>
</dbReference>
<dbReference type="GO" id="GO:0016020">
    <property type="term" value="C:membrane"/>
    <property type="evidence" value="ECO:0007669"/>
    <property type="project" value="GOC"/>
</dbReference>
<keyword evidence="7 20" id="KW-0808">Transferase</keyword>
<organism evidence="22 23">
    <name type="scientific">Terrihalobacillus insolitus</name>
    <dbReference type="NCBI Taxonomy" id="2950438"/>
    <lineage>
        <taxon>Bacteria</taxon>
        <taxon>Bacillati</taxon>
        <taxon>Bacillota</taxon>
        <taxon>Bacilli</taxon>
        <taxon>Bacillales</taxon>
        <taxon>Bacillaceae</taxon>
        <taxon>Terrihalobacillus</taxon>
    </lineage>
</organism>
<dbReference type="PANTHER" id="PTHR43584">
    <property type="entry name" value="NUCLEOTIDYL TRANSFERASE"/>
    <property type="match status" value="1"/>
</dbReference>
<dbReference type="Gene3D" id="3.90.550.10">
    <property type="entry name" value="Spore Coat Polysaccharide Biosynthesis Protein SpsA, Chain A"/>
    <property type="match status" value="1"/>
</dbReference>
<evidence type="ECO:0000256" key="7">
    <source>
        <dbReference type="ARBA" id="ARBA00022679"/>
    </source>
</evidence>
<dbReference type="Proteomes" id="UP001145050">
    <property type="component" value="Unassembled WGS sequence"/>
</dbReference>
<evidence type="ECO:0000256" key="11">
    <source>
        <dbReference type="ARBA" id="ARBA00022842"/>
    </source>
</evidence>
<reference evidence="22" key="1">
    <citation type="submission" date="2022-06" db="EMBL/GenBank/DDBJ databases">
        <title>Aquibacillus sp. a new bacterium isolated from soil saline samples.</title>
        <authorList>
            <person name="Galisteo C."/>
            <person name="De La Haba R."/>
            <person name="Sanchez-Porro C."/>
            <person name="Ventosa A."/>
        </authorList>
    </citation>
    <scope>NUCLEOTIDE SEQUENCE</scope>
    <source>
        <strain evidence="22">3ASR75-11</strain>
    </source>
</reference>
<feature type="binding site" evidence="20">
    <location>
        <begin position="78"/>
        <end position="79"/>
    </location>
    <ligand>
        <name>UDP-N-acetyl-alpha-D-glucosamine</name>
        <dbReference type="ChEBI" id="CHEBI:57705"/>
    </ligand>
</feature>
<name>A0A9X3WWV8_9BACI</name>
<dbReference type="CDD" id="cd03353">
    <property type="entry name" value="LbH_GlmU_C"/>
    <property type="match status" value="1"/>
</dbReference>
<dbReference type="GO" id="GO:0009245">
    <property type="term" value="P:lipid A biosynthetic process"/>
    <property type="evidence" value="ECO:0007669"/>
    <property type="project" value="UniProtKB-UniRule"/>
</dbReference>
<feature type="binding site" evidence="20">
    <location>
        <position position="423"/>
    </location>
    <ligand>
        <name>acetyl-CoA</name>
        <dbReference type="ChEBI" id="CHEBI:57288"/>
    </ligand>
</feature>
<evidence type="ECO:0000256" key="2">
    <source>
        <dbReference type="ARBA" id="ARBA00005166"/>
    </source>
</evidence>
<feature type="binding site" evidence="20">
    <location>
        <begin position="9"/>
        <end position="12"/>
    </location>
    <ligand>
        <name>UDP-N-acetyl-alpha-D-glucosamine</name>
        <dbReference type="ChEBI" id="CHEBI:57705"/>
    </ligand>
</feature>
<keyword evidence="23" id="KW-1185">Reference proteome</keyword>
<evidence type="ECO:0000256" key="6">
    <source>
        <dbReference type="ARBA" id="ARBA00022490"/>
    </source>
</evidence>
<dbReference type="GO" id="GO:0009252">
    <property type="term" value="P:peptidoglycan biosynthetic process"/>
    <property type="evidence" value="ECO:0007669"/>
    <property type="project" value="UniProtKB-UniRule"/>
</dbReference>
<feature type="region of interest" description="Linker" evidence="20">
    <location>
        <begin position="231"/>
        <end position="251"/>
    </location>
</feature>
<feature type="region of interest" description="N-acetyltransferase" evidence="20">
    <location>
        <begin position="252"/>
        <end position="463"/>
    </location>
</feature>
<comment type="subunit">
    <text evidence="20">Homotrimer.</text>
</comment>
<feature type="binding site" evidence="20">
    <location>
        <position position="333"/>
    </location>
    <ligand>
        <name>UDP-N-acetyl-alpha-D-glucosamine</name>
        <dbReference type="ChEBI" id="CHEBI:57705"/>
    </ligand>
</feature>
<comment type="pathway">
    <text evidence="2 20">Nucleotide-sugar biosynthesis; UDP-N-acetyl-alpha-D-glucosamine biosynthesis; N-acetyl-alpha-D-glucosamine 1-phosphate from alpha-D-glucosamine 6-phosphate (route II): step 2/2.</text>
</comment>
<dbReference type="EC" id="2.7.7.23" evidence="20"/>
<dbReference type="RefSeq" id="WP_272437836.1">
    <property type="nucleotide sequence ID" value="NZ_JAMQKB010000027.1"/>
</dbReference>
<dbReference type="GO" id="GO:0071555">
    <property type="term" value="P:cell wall organization"/>
    <property type="evidence" value="ECO:0007669"/>
    <property type="project" value="UniProtKB-KW"/>
</dbReference>
<keyword evidence="12 20" id="KW-0133">Cell shape</keyword>
<dbReference type="InterPro" id="IPR001451">
    <property type="entry name" value="Hexapep"/>
</dbReference>
<feature type="binding site" evidence="20">
    <location>
        <position position="228"/>
    </location>
    <ligand>
        <name>UDP-N-acetyl-alpha-D-glucosamine</name>
        <dbReference type="ChEBI" id="CHEBI:57705"/>
    </ligand>
</feature>
<dbReference type="EMBL" id="JAMQKB010000027">
    <property type="protein sequence ID" value="MDC3426018.1"/>
    <property type="molecule type" value="Genomic_DNA"/>
</dbReference>
<evidence type="ECO:0000256" key="14">
    <source>
        <dbReference type="ARBA" id="ARBA00023268"/>
    </source>
</evidence>
<dbReference type="InterPro" id="IPR029044">
    <property type="entry name" value="Nucleotide-diphossugar_trans"/>
</dbReference>
<evidence type="ECO:0000256" key="13">
    <source>
        <dbReference type="ARBA" id="ARBA00022984"/>
    </source>
</evidence>
<feature type="binding site" evidence="20">
    <location>
        <position position="228"/>
    </location>
    <ligand>
        <name>Mg(2+)</name>
        <dbReference type="ChEBI" id="CHEBI:18420"/>
    </ligand>
</feature>
<dbReference type="HAMAP" id="MF_01631">
    <property type="entry name" value="GlmU"/>
    <property type="match status" value="1"/>
</dbReference>
<dbReference type="Pfam" id="PF00132">
    <property type="entry name" value="Hexapep"/>
    <property type="match status" value="2"/>
</dbReference>
<feature type="domain" description="Nucleotidyl transferase" evidence="21">
    <location>
        <begin position="6"/>
        <end position="219"/>
    </location>
</feature>
<dbReference type="PROSITE" id="PS00101">
    <property type="entry name" value="HEXAPEP_TRANSFERASES"/>
    <property type="match status" value="1"/>
</dbReference>
<dbReference type="InterPro" id="IPR005835">
    <property type="entry name" value="NTP_transferase_dom"/>
</dbReference>
<evidence type="ECO:0000256" key="1">
    <source>
        <dbReference type="ARBA" id="ARBA00004496"/>
    </source>
</evidence>
<dbReference type="InterPro" id="IPR005882">
    <property type="entry name" value="Bifunctional_GlmU"/>
</dbReference>
<comment type="catalytic activity">
    <reaction evidence="18 20">
        <text>N-acetyl-alpha-D-glucosamine 1-phosphate + UTP + H(+) = UDP-N-acetyl-alpha-D-glucosamine + diphosphate</text>
        <dbReference type="Rhea" id="RHEA:13509"/>
        <dbReference type="ChEBI" id="CHEBI:15378"/>
        <dbReference type="ChEBI" id="CHEBI:33019"/>
        <dbReference type="ChEBI" id="CHEBI:46398"/>
        <dbReference type="ChEBI" id="CHEBI:57705"/>
        <dbReference type="ChEBI" id="CHEBI:57776"/>
        <dbReference type="EC" id="2.7.7.23"/>
    </reaction>
</comment>
<evidence type="ECO:0000256" key="3">
    <source>
        <dbReference type="ARBA" id="ARBA00005208"/>
    </source>
</evidence>
<dbReference type="NCBIfam" id="TIGR01173">
    <property type="entry name" value="glmU"/>
    <property type="match status" value="1"/>
</dbReference>